<dbReference type="SUPFAM" id="SSF52499">
    <property type="entry name" value="Isochorismatase-like hydrolases"/>
    <property type="match status" value="1"/>
</dbReference>
<dbReference type="PANTHER" id="PTHR43540">
    <property type="entry name" value="PEROXYUREIDOACRYLATE/UREIDOACRYLATE AMIDOHYDROLASE-RELATED"/>
    <property type="match status" value="1"/>
</dbReference>
<feature type="domain" description="Isochorismatase-like" evidence="2">
    <location>
        <begin position="23"/>
        <end position="192"/>
    </location>
</feature>
<comment type="caution">
    <text evidence="3">The sequence shown here is derived from an EMBL/GenBank/DDBJ whole genome shotgun (WGS) entry which is preliminary data.</text>
</comment>
<dbReference type="InterPro" id="IPR000868">
    <property type="entry name" value="Isochorismatase-like_dom"/>
</dbReference>
<dbReference type="EMBL" id="JAFIRR010000030">
    <property type="protein sequence ID" value="MCO6415600.1"/>
    <property type="molecule type" value="Genomic_DNA"/>
</dbReference>
<protein>
    <submittedName>
        <fullName evidence="3">Cysteine hydrolase</fullName>
    </submittedName>
</protein>
<sequence length="200" mass="20111">MSEPKTLLQMAGAPQAPARLADSALVVVDAQGEYREGKLPLEGIGPAMQRLAALLAAARAAGTPVIHIAHKGRAGSLFDRAAAGGAILPEAAPAPGEAVIEKPLPNAFAQTGLQDALAATGRKELILAGFQTHMCISSTARAALDLGWRVTVAADACATRALPDPLGGPPLSGAALHRAALAELADRFAIVAPVGTITGA</sequence>
<evidence type="ECO:0000259" key="2">
    <source>
        <dbReference type="Pfam" id="PF00857"/>
    </source>
</evidence>
<dbReference type="CDD" id="cd01014">
    <property type="entry name" value="nicotinamidase_related"/>
    <property type="match status" value="1"/>
</dbReference>
<dbReference type="Proteomes" id="UP001523392">
    <property type="component" value="Unassembled WGS sequence"/>
</dbReference>
<dbReference type="RefSeq" id="WP_252952199.1">
    <property type="nucleotide sequence ID" value="NZ_JAFIRR010000030.1"/>
</dbReference>
<name>A0ABT1D2V4_9PROT</name>
<accession>A0ABT1D2V4</accession>
<proteinExistence type="predicted"/>
<dbReference type="PANTHER" id="PTHR43540:SF15">
    <property type="entry name" value="BLR5631 PROTEIN"/>
    <property type="match status" value="1"/>
</dbReference>
<organism evidence="3 4">
    <name type="scientific">Siccirubricoccus soli</name>
    <dbReference type="NCBI Taxonomy" id="2899147"/>
    <lineage>
        <taxon>Bacteria</taxon>
        <taxon>Pseudomonadati</taxon>
        <taxon>Pseudomonadota</taxon>
        <taxon>Alphaproteobacteria</taxon>
        <taxon>Acetobacterales</taxon>
        <taxon>Roseomonadaceae</taxon>
        <taxon>Siccirubricoccus</taxon>
    </lineage>
</organism>
<gene>
    <name evidence="3" type="ORF">JYK14_05330</name>
</gene>
<dbReference type="GO" id="GO:0016787">
    <property type="term" value="F:hydrolase activity"/>
    <property type="evidence" value="ECO:0007669"/>
    <property type="project" value="UniProtKB-KW"/>
</dbReference>
<reference evidence="3 4" key="1">
    <citation type="submission" date="2021-12" db="EMBL/GenBank/DDBJ databases">
        <title>Siccirubricoccus leaddurans sp. nov., a high concentration Zn2+ tolerance bacterium.</title>
        <authorList>
            <person name="Cao Y."/>
        </authorList>
    </citation>
    <scope>NUCLEOTIDE SEQUENCE [LARGE SCALE GENOMIC DNA]</scope>
    <source>
        <strain evidence="3 4">KC 17139</strain>
    </source>
</reference>
<dbReference type="Gene3D" id="3.40.50.850">
    <property type="entry name" value="Isochorismatase-like"/>
    <property type="match status" value="1"/>
</dbReference>
<dbReference type="Pfam" id="PF00857">
    <property type="entry name" value="Isochorismatase"/>
    <property type="match status" value="1"/>
</dbReference>
<evidence type="ECO:0000313" key="3">
    <source>
        <dbReference type="EMBL" id="MCO6415600.1"/>
    </source>
</evidence>
<keyword evidence="1 3" id="KW-0378">Hydrolase</keyword>
<dbReference type="InterPro" id="IPR050272">
    <property type="entry name" value="Isochorismatase-like_hydrls"/>
</dbReference>
<evidence type="ECO:0000313" key="4">
    <source>
        <dbReference type="Proteomes" id="UP001523392"/>
    </source>
</evidence>
<dbReference type="InterPro" id="IPR036380">
    <property type="entry name" value="Isochorismatase-like_sf"/>
</dbReference>
<keyword evidence="4" id="KW-1185">Reference proteome</keyword>
<evidence type="ECO:0000256" key="1">
    <source>
        <dbReference type="ARBA" id="ARBA00022801"/>
    </source>
</evidence>